<protein>
    <submittedName>
        <fullName evidence="1">DUF2442 domain-containing protein</fullName>
    </submittedName>
</protein>
<dbReference type="KEGG" id="ifl:C1H71_05915"/>
<accession>A0A7G3G761</accession>
<evidence type="ECO:0000313" key="2">
    <source>
        <dbReference type="Proteomes" id="UP000515917"/>
    </source>
</evidence>
<proteinExistence type="predicted"/>
<dbReference type="AlphaFoldDB" id="A0A7G3G761"/>
<dbReference type="Pfam" id="PF10387">
    <property type="entry name" value="DUF2442"/>
    <property type="match status" value="1"/>
</dbReference>
<organism evidence="1 2">
    <name type="scientific">Iodobacter fluviatilis</name>
    <dbReference type="NCBI Taxonomy" id="537"/>
    <lineage>
        <taxon>Bacteria</taxon>
        <taxon>Pseudomonadati</taxon>
        <taxon>Pseudomonadota</taxon>
        <taxon>Betaproteobacteria</taxon>
        <taxon>Neisseriales</taxon>
        <taxon>Chitinibacteraceae</taxon>
        <taxon>Iodobacter</taxon>
    </lineage>
</organism>
<dbReference type="SUPFAM" id="SSF143880">
    <property type="entry name" value="NE0471 N-terminal domain-like"/>
    <property type="match status" value="1"/>
</dbReference>
<dbReference type="EMBL" id="CP025781">
    <property type="protein sequence ID" value="QBC43131.1"/>
    <property type="molecule type" value="Genomic_DNA"/>
</dbReference>
<sequence length="89" mass="10523">MKMIHVRSAQYLDGYRIALEFNNDERGIVDLSDLIQRYPIAWPLRDQTLFAQFYLDEWPTLVWHCGFDVSPETLYERASGKTIAWLKQA</sequence>
<dbReference type="Gene3D" id="3.30.2020.10">
    <property type="entry name" value="NE0471-like N-terminal domain"/>
    <property type="match status" value="1"/>
</dbReference>
<evidence type="ECO:0000313" key="1">
    <source>
        <dbReference type="EMBL" id="QBC43131.1"/>
    </source>
</evidence>
<dbReference type="InterPro" id="IPR018841">
    <property type="entry name" value="DUF2442"/>
</dbReference>
<reference evidence="1 2" key="1">
    <citation type="submission" date="2018-01" db="EMBL/GenBank/DDBJ databases">
        <title>Genome sequence of Iodobacter sp. strain PCH194 isolated from Indian Trans-Himalaya.</title>
        <authorList>
            <person name="Kumar V."/>
            <person name="Thakur V."/>
            <person name="Kumar S."/>
            <person name="Singh D."/>
        </authorList>
    </citation>
    <scope>NUCLEOTIDE SEQUENCE [LARGE SCALE GENOMIC DNA]</scope>
    <source>
        <strain evidence="1 2">PCH194</strain>
    </source>
</reference>
<gene>
    <name evidence="1" type="ORF">C1H71_05915</name>
</gene>
<keyword evidence="2" id="KW-1185">Reference proteome</keyword>
<dbReference type="Proteomes" id="UP000515917">
    <property type="component" value="Chromosome"/>
</dbReference>
<dbReference type="InterPro" id="IPR036782">
    <property type="entry name" value="NE0471-like_N"/>
</dbReference>
<name>A0A7G3G761_9NEIS</name>